<dbReference type="Proteomes" id="UP000094828">
    <property type="component" value="Unassembled WGS sequence"/>
</dbReference>
<accession>A0A1C3EQL8</accession>
<name>A0A1C3EQL8_9PLAN</name>
<dbReference type="AlphaFoldDB" id="A0A1C3EQL8"/>
<dbReference type="PANTHER" id="PTHR12697">
    <property type="entry name" value="PBS LYASE HEAT-LIKE PROTEIN"/>
    <property type="match status" value="1"/>
</dbReference>
<gene>
    <name evidence="1" type="ORF">A6X21_17115</name>
</gene>
<dbReference type="Gene3D" id="1.25.10.10">
    <property type="entry name" value="Leucine-rich Repeat Variant"/>
    <property type="match status" value="1"/>
</dbReference>
<dbReference type="SMART" id="SM00567">
    <property type="entry name" value="EZ_HEAT"/>
    <property type="match status" value="4"/>
</dbReference>
<dbReference type="EMBL" id="LYDR01000033">
    <property type="protein sequence ID" value="ODA35523.1"/>
    <property type="molecule type" value="Genomic_DNA"/>
</dbReference>
<dbReference type="STRING" id="1841610.A6X21_17115"/>
<reference evidence="1 2" key="1">
    <citation type="submission" date="2016-05" db="EMBL/GenBank/DDBJ databases">
        <title>Genomic and physiological characterization of Planctopirus sp. isolated from fresh water lake.</title>
        <authorList>
            <person name="Subhash Y."/>
            <person name="Ramana C."/>
        </authorList>
    </citation>
    <scope>NUCLEOTIDE SEQUENCE [LARGE SCALE GENOMIC DNA]</scope>
    <source>
        <strain evidence="1 2">JC280</strain>
    </source>
</reference>
<dbReference type="Pfam" id="PF03130">
    <property type="entry name" value="HEAT_PBS"/>
    <property type="match status" value="2"/>
</dbReference>
<proteinExistence type="predicted"/>
<dbReference type="InterPro" id="IPR011989">
    <property type="entry name" value="ARM-like"/>
</dbReference>
<keyword evidence="2" id="KW-1185">Reference proteome</keyword>
<dbReference type="Pfam" id="PF13646">
    <property type="entry name" value="HEAT_2"/>
    <property type="match status" value="1"/>
</dbReference>
<evidence type="ECO:0000313" key="2">
    <source>
        <dbReference type="Proteomes" id="UP000094828"/>
    </source>
</evidence>
<dbReference type="SUPFAM" id="SSF48371">
    <property type="entry name" value="ARM repeat"/>
    <property type="match status" value="1"/>
</dbReference>
<comment type="caution">
    <text evidence="1">The sequence shown here is derived from an EMBL/GenBank/DDBJ whole genome shotgun (WGS) entry which is preliminary data.</text>
</comment>
<evidence type="ECO:0008006" key="3">
    <source>
        <dbReference type="Google" id="ProtNLM"/>
    </source>
</evidence>
<dbReference type="InterPro" id="IPR004155">
    <property type="entry name" value="PBS_lyase_HEAT"/>
</dbReference>
<protein>
    <recommendedName>
        <fullName evidence="3">HEAT repeat domain-containing protein</fullName>
    </recommendedName>
</protein>
<dbReference type="GO" id="GO:0016491">
    <property type="term" value="F:oxidoreductase activity"/>
    <property type="evidence" value="ECO:0007669"/>
    <property type="project" value="TreeGrafter"/>
</dbReference>
<evidence type="ECO:0000313" key="1">
    <source>
        <dbReference type="EMBL" id="ODA35523.1"/>
    </source>
</evidence>
<organism evidence="1 2">
    <name type="scientific">Planctopirus hydrillae</name>
    <dbReference type="NCBI Taxonomy" id="1841610"/>
    <lineage>
        <taxon>Bacteria</taxon>
        <taxon>Pseudomonadati</taxon>
        <taxon>Planctomycetota</taxon>
        <taxon>Planctomycetia</taxon>
        <taxon>Planctomycetales</taxon>
        <taxon>Planctomycetaceae</taxon>
        <taxon>Planctopirus</taxon>
    </lineage>
</organism>
<dbReference type="PANTHER" id="PTHR12697:SF5">
    <property type="entry name" value="DEOXYHYPUSINE HYDROXYLASE"/>
    <property type="match status" value="1"/>
</dbReference>
<dbReference type="InterPro" id="IPR016024">
    <property type="entry name" value="ARM-type_fold"/>
</dbReference>
<sequence>MFISVSIVLLAYLWLESPSQKVPRLVWELKNRPGGHIDILWIGRPDSWIQADFDRLGKRAVPALIKILESNDLTGQYLAAGQLGRLGDQRAVEPLISVLNLGDSVVSKWAMAALGDIGDNRAVDHLIPLLKGENRWIAAEALGKIGDKRAYESIIPLVKDSDVYARAHAVEAIGCLGDEKAVDLLHEVLRMERDEWVRGMAMNSLQELKDRGMITEK</sequence>